<gene>
    <name evidence="2" type="ORF">CVT25_009100</name>
</gene>
<evidence type="ECO:0000313" key="2">
    <source>
        <dbReference type="EMBL" id="PPQ67796.1"/>
    </source>
</evidence>
<proteinExistence type="predicted"/>
<evidence type="ECO:0000313" key="3">
    <source>
        <dbReference type="Proteomes" id="UP000283269"/>
    </source>
</evidence>
<dbReference type="EMBL" id="NHYD01003969">
    <property type="protein sequence ID" value="PPQ67796.1"/>
    <property type="molecule type" value="Genomic_DNA"/>
</dbReference>
<organism evidence="2 3">
    <name type="scientific">Psilocybe cyanescens</name>
    <dbReference type="NCBI Taxonomy" id="93625"/>
    <lineage>
        <taxon>Eukaryota</taxon>
        <taxon>Fungi</taxon>
        <taxon>Dikarya</taxon>
        <taxon>Basidiomycota</taxon>
        <taxon>Agaricomycotina</taxon>
        <taxon>Agaricomycetes</taxon>
        <taxon>Agaricomycetidae</taxon>
        <taxon>Agaricales</taxon>
        <taxon>Agaricineae</taxon>
        <taxon>Strophariaceae</taxon>
        <taxon>Psilocybe</taxon>
    </lineage>
</organism>
<evidence type="ECO:0000256" key="1">
    <source>
        <dbReference type="SAM" id="Phobius"/>
    </source>
</evidence>
<dbReference type="Proteomes" id="UP000283269">
    <property type="component" value="Unassembled WGS sequence"/>
</dbReference>
<dbReference type="InParanoid" id="A0A409VNK1"/>
<reference evidence="2 3" key="1">
    <citation type="journal article" date="2018" name="Evol. Lett.">
        <title>Horizontal gene cluster transfer increased hallucinogenic mushroom diversity.</title>
        <authorList>
            <person name="Reynolds H.T."/>
            <person name="Vijayakumar V."/>
            <person name="Gluck-Thaler E."/>
            <person name="Korotkin H.B."/>
            <person name="Matheny P.B."/>
            <person name="Slot J.C."/>
        </authorList>
    </citation>
    <scope>NUCLEOTIDE SEQUENCE [LARGE SCALE GENOMIC DNA]</scope>
    <source>
        <strain evidence="2 3">2631</strain>
    </source>
</reference>
<dbReference type="OrthoDB" id="5230947at2759"/>
<keyword evidence="3" id="KW-1185">Reference proteome</keyword>
<feature type="transmembrane region" description="Helical" evidence="1">
    <location>
        <begin position="31"/>
        <end position="55"/>
    </location>
</feature>
<dbReference type="AlphaFoldDB" id="A0A409VNK1"/>
<keyword evidence="1" id="KW-0812">Transmembrane</keyword>
<keyword evidence="1" id="KW-0472">Membrane</keyword>
<accession>A0A409VNK1</accession>
<keyword evidence="1" id="KW-1133">Transmembrane helix</keyword>
<comment type="caution">
    <text evidence="2">The sequence shown here is derived from an EMBL/GenBank/DDBJ whole genome shotgun (WGS) entry which is preliminary data.</text>
</comment>
<name>A0A409VNK1_PSICY</name>
<sequence length="86" mass="9108">MGLAPSLGIFACIGDAIMGLVAMIAGCLECIIGSIAGFIATVVDCLTCGCCRWVLSKEYRKDVKLIIAIGLVEQGSRTEQLSWSRP</sequence>
<protein>
    <submittedName>
        <fullName evidence="2">Uncharacterized protein</fullName>
    </submittedName>
</protein>